<accession>A0A364XZX2</accession>
<keyword evidence="3 5" id="KW-1133">Transmembrane helix</keyword>
<dbReference type="Pfam" id="PF04193">
    <property type="entry name" value="PQ-loop"/>
    <property type="match status" value="1"/>
</dbReference>
<dbReference type="NCBIfam" id="NF037968">
    <property type="entry name" value="SemiSWEET_2"/>
    <property type="match status" value="1"/>
</dbReference>
<dbReference type="GO" id="GO:0016020">
    <property type="term" value="C:membrane"/>
    <property type="evidence" value="ECO:0007669"/>
    <property type="project" value="UniProtKB-SubCell"/>
</dbReference>
<feature type="transmembrane region" description="Helical" evidence="5">
    <location>
        <begin position="6"/>
        <end position="26"/>
    </location>
</feature>
<dbReference type="AlphaFoldDB" id="A0A364XZX2"/>
<dbReference type="InterPro" id="IPR047662">
    <property type="entry name" value="SemiSWEET"/>
</dbReference>
<dbReference type="Gene3D" id="1.20.1280.290">
    <property type="match status" value="1"/>
</dbReference>
<keyword evidence="4 5" id="KW-0472">Membrane</keyword>
<dbReference type="Proteomes" id="UP000251889">
    <property type="component" value="Unassembled WGS sequence"/>
</dbReference>
<evidence type="ECO:0008006" key="8">
    <source>
        <dbReference type="Google" id="ProtNLM"/>
    </source>
</evidence>
<dbReference type="InterPro" id="IPR006603">
    <property type="entry name" value="PQ-loop_rpt"/>
</dbReference>
<evidence type="ECO:0000313" key="7">
    <source>
        <dbReference type="Proteomes" id="UP000251889"/>
    </source>
</evidence>
<sequence length="90" mass="10151">MDQQLIKIIGIIAGVFTALSLLPQLIKIVKNKKAEDLSIVYLLTLFVGLSLWIWYGVLREDLPIIITNATSIVLNILIICLGIRYKENKN</sequence>
<evidence type="ECO:0000256" key="5">
    <source>
        <dbReference type="SAM" id="Phobius"/>
    </source>
</evidence>
<protein>
    <recommendedName>
        <fullName evidence="8">MtN3 and saliva related transmembrane protein</fullName>
    </recommendedName>
</protein>
<dbReference type="EMBL" id="QMFY01000008">
    <property type="protein sequence ID" value="RAW00082.1"/>
    <property type="molecule type" value="Genomic_DNA"/>
</dbReference>
<evidence type="ECO:0000256" key="1">
    <source>
        <dbReference type="ARBA" id="ARBA00004141"/>
    </source>
</evidence>
<reference evidence="6 7" key="1">
    <citation type="submission" date="2018-06" db="EMBL/GenBank/DDBJ databases">
        <title>Chryseolinea flavus sp. nov., a member of the phylum Bacteroidetes isolated from soil.</title>
        <authorList>
            <person name="Li Y."/>
            <person name="Wang J."/>
        </authorList>
    </citation>
    <scope>NUCLEOTIDE SEQUENCE [LARGE SCALE GENOMIC DNA]</scope>
    <source>
        <strain evidence="6 7">SDU1-6</strain>
    </source>
</reference>
<gene>
    <name evidence="6" type="ORF">DQQ10_16155</name>
</gene>
<comment type="caution">
    <text evidence="6">The sequence shown here is derived from an EMBL/GenBank/DDBJ whole genome shotgun (WGS) entry which is preliminary data.</text>
</comment>
<dbReference type="SMART" id="SM00679">
    <property type="entry name" value="CTNS"/>
    <property type="match status" value="1"/>
</dbReference>
<keyword evidence="2 5" id="KW-0812">Transmembrane</keyword>
<feature type="transmembrane region" description="Helical" evidence="5">
    <location>
        <begin position="64"/>
        <end position="85"/>
    </location>
</feature>
<comment type="subcellular location">
    <subcellularLocation>
        <location evidence="1">Membrane</location>
        <topology evidence="1">Multi-pass membrane protein</topology>
    </subcellularLocation>
</comment>
<dbReference type="OrthoDB" id="122062at2"/>
<evidence type="ECO:0000256" key="4">
    <source>
        <dbReference type="ARBA" id="ARBA00023136"/>
    </source>
</evidence>
<proteinExistence type="predicted"/>
<feature type="transmembrane region" description="Helical" evidence="5">
    <location>
        <begin position="38"/>
        <end position="58"/>
    </location>
</feature>
<organism evidence="6 7">
    <name type="scientific">Pseudochryseolinea flava</name>
    <dbReference type="NCBI Taxonomy" id="2059302"/>
    <lineage>
        <taxon>Bacteria</taxon>
        <taxon>Pseudomonadati</taxon>
        <taxon>Bacteroidota</taxon>
        <taxon>Cytophagia</taxon>
        <taxon>Cytophagales</taxon>
        <taxon>Fulvivirgaceae</taxon>
        <taxon>Pseudochryseolinea</taxon>
    </lineage>
</organism>
<keyword evidence="7" id="KW-1185">Reference proteome</keyword>
<evidence type="ECO:0000313" key="6">
    <source>
        <dbReference type="EMBL" id="RAW00082.1"/>
    </source>
</evidence>
<evidence type="ECO:0000256" key="3">
    <source>
        <dbReference type="ARBA" id="ARBA00022989"/>
    </source>
</evidence>
<name>A0A364XZX2_9BACT</name>
<evidence type="ECO:0000256" key="2">
    <source>
        <dbReference type="ARBA" id="ARBA00022692"/>
    </source>
</evidence>
<dbReference type="GO" id="GO:0051119">
    <property type="term" value="F:sugar transmembrane transporter activity"/>
    <property type="evidence" value="ECO:0007669"/>
    <property type="project" value="InterPro"/>
</dbReference>